<accession>A0A481VSQ9</accession>
<name>A0A481VSQ9_9CAUD</name>
<evidence type="ECO:0000313" key="2">
    <source>
        <dbReference type="Proteomes" id="UP000292543"/>
    </source>
</evidence>
<sequence length="172" mass="19075">MTNPTNAEDFDFFFCFETKGMKWNGQGDPDTWYPNIQHGGPGADGEPPALIVDAYLRILPTVEGQEDFVRLSVLYTPTVTWTVVDPDDVSTLPGSIEDYTFAVLIDTWNDTVTPPVVLTGGMVGDGAYGFEYADALPMYEAMAAEPDAPIFNPRFVYTPKITYGTWDMSEYV</sequence>
<dbReference type="KEGG" id="vg:64868137"/>
<protein>
    <submittedName>
        <fullName evidence="1">Uncharacterized protein</fullName>
    </submittedName>
</protein>
<dbReference type="Proteomes" id="UP000292543">
    <property type="component" value="Segment"/>
</dbReference>
<proteinExistence type="predicted"/>
<dbReference type="RefSeq" id="YP_010060283.1">
    <property type="nucleotide sequence ID" value="NC_054770.1"/>
</dbReference>
<reference evidence="1 2" key="1">
    <citation type="submission" date="2019-02" db="EMBL/GenBank/DDBJ databases">
        <authorList>
            <person name="Martinez-Pineda D."/>
            <person name="Wolyniak M.J."/>
            <person name="Kistler A."/>
            <person name="Garlena R.A."/>
            <person name="Russell D.A."/>
            <person name="Pope W.H."/>
            <person name="Jacobs-Sera D."/>
            <person name="Hatfull G.F."/>
        </authorList>
    </citation>
    <scope>NUCLEOTIDE SEQUENCE [LARGE SCALE GENOMIC DNA]</scope>
</reference>
<gene>
    <name evidence="1" type="primary">5</name>
    <name evidence="1" type="ORF">SEA_VERACRUZ_5</name>
</gene>
<evidence type="ECO:0000313" key="1">
    <source>
        <dbReference type="EMBL" id="QBI96892.1"/>
    </source>
</evidence>
<dbReference type="EMBL" id="MK524496">
    <property type="protein sequence ID" value="QBI96892.1"/>
    <property type="molecule type" value="Genomic_DNA"/>
</dbReference>
<keyword evidence="2" id="KW-1185">Reference proteome</keyword>
<dbReference type="GeneID" id="64868137"/>
<organism evidence="1 2">
    <name type="scientific">Mycobacterium phage Veracruz</name>
    <dbReference type="NCBI Taxonomy" id="2530154"/>
    <lineage>
        <taxon>Viruses</taxon>
        <taxon>Duplodnaviria</taxon>
        <taxon>Heunggongvirae</taxon>
        <taxon>Uroviricota</taxon>
        <taxon>Caudoviricetes</taxon>
        <taxon>Veracruzvirus</taxon>
        <taxon>Veracruzvirus veracruz</taxon>
    </lineage>
</organism>